<evidence type="ECO:0000256" key="1">
    <source>
        <dbReference type="SAM" id="Phobius"/>
    </source>
</evidence>
<name>X0PDW4_9LACO</name>
<dbReference type="PATRIC" id="fig|1423734.3.peg.671"/>
<reference evidence="2 3" key="1">
    <citation type="journal article" date="2015" name="Genome Announc.">
        <title>Expanding the biotechnology potential of lactobacilli through comparative genomics of 213 strains and associated genera.</title>
        <authorList>
            <person name="Sun Z."/>
            <person name="Harris H.M."/>
            <person name="McCann A."/>
            <person name="Guo C."/>
            <person name="Argimon S."/>
            <person name="Zhang W."/>
            <person name="Yang X."/>
            <person name="Jeffery I.B."/>
            <person name="Cooney J.C."/>
            <person name="Kagawa T.F."/>
            <person name="Liu W."/>
            <person name="Song Y."/>
            <person name="Salvetti E."/>
            <person name="Wrobel A."/>
            <person name="Rasinkangas P."/>
            <person name="Parkhill J."/>
            <person name="Rea M.C."/>
            <person name="O'Sullivan O."/>
            <person name="Ritari J."/>
            <person name="Douillard F.P."/>
            <person name="Paul Ross R."/>
            <person name="Yang R."/>
            <person name="Briner A.E."/>
            <person name="Felis G.E."/>
            <person name="de Vos W.M."/>
            <person name="Barrangou R."/>
            <person name="Klaenhammer T.R."/>
            <person name="Caufield P.W."/>
            <person name="Cui Y."/>
            <person name="Zhang H."/>
            <person name="O'Toole P.W."/>
        </authorList>
    </citation>
    <scope>NUCLEOTIDE SEQUENCE [LARGE SCALE GENOMIC DNA]</scope>
    <source>
        <strain evidence="2 3">DSM 18527</strain>
    </source>
</reference>
<dbReference type="AlphaFoldDB" id="X0PDW4"/>
<sequence length="79" mass="8808">MIILNSGLKILIAVLTTIGIITIFVRSVKQNSNKFRAIEMDFIILFLGLGMTIVSLNYFSIFIATLGSIGVFREINKLK</sequence>
<evidence type="ECO:0000313" key="3">
    <source>
        <dbReference type="Proteomes" id="UP000051236"/>
    </source>
</evidence>
<dbReference type="RefSeq" id="WP_052004559.1">
    <property type="nucleotide sequence ID" value="NZ_AZGA01000077.1"/>
</dbReference>
<keyword evidence="1" id="KW-0812">Transmembrane</keyword>
<keyword evidence="1" id="KW-1133">Transmembrane helix</keyword>
<dbReference type="EMBL" id="AZGA01000077">
    <property type="protein sequence ID" value="KRM31601.1"/>
    <property type="molecule type" value="Genomic_DNA"/>
</dbReference>
<organism evidence="2 3">
    <name type="scientific">Agrilactobacillus composti DSM 18527 = JCM 14202</name>
    <dbReference type="NCBI Taxonomy" id="1423734"/>
    <lineage>
        <taxon>Bacteria</taxon>
        <taxon>Bacillati</taxon>
        <taxon>Bacillota</taxon>
        <taxon>Bacilli</taxon>
        <taxon>Lactobacillales</taxon>
        <taxon>Lactobacillaceae</taxon>
        <taxon>Agrilactobacillus</taxon>
    </lineage>
</organism>
<proteinExistence type="predicted"/>
<protein>
    <submittedName>
        <fullName evidence="2">Uncharacterized protein</fullName>
    </submittedName>
</protein>
<gene>
    <name evidence="2" type="ORF">FC83_GL000664</name>
</gene>
<feature type="transmembrane region" description="Helical" evidence="1">
    <location>
        <begin position="45"/>
        <end position="72"/>
    </location>
</feature>
<comment type="caution">
    <text evidence="2">The sequence shown here is derived from an EMBL/GenBank/DDBJ whole genome shotgun (WGS) entry which is preliminary data.</text>
</comment>
<feature type="transmembrane region" description="Helical" evidence="1">
    <location>
        <begin position="6"/>
        <end position="25"/>
    </location>
</feature>
<keyword evidence="3" id="KW-1185">Reference proteome</keyword>
<keyword evidence="1" id="KW-0472">Membrane</keyword>
<accession>X0PDW4</accession>
<dbReference type="Proteomes" id="UP000051236">
    <property type="component" value="Unassembled WGS sequence"/>
</dbReference>
<evidence type="ECO:0000313" key="2">
    <source>
        <dbReference type="EMBL" id="KRM31601.1"/>
    </source>
</evidence>